<sequence>MDYQQEEIKNLESIISELQRRKHYFGIEKATTDSPGKKFECEKEIQKCEQEIKENYQKIELLKNQNQQENSIIWSELSQKIQHIPIQDETIEYFVASRITEPVVDFQWKELVILSLTKLRQTSTQTEDSRTVSTDYVINRLLRLDKSKEQSRALALFALEYLAEEATENELEEKTVEFIIDNAIKTLNENDGRTSKPITRIDKAFEKLLRSSYFAKICQDRLIQSYISAYDRHRTTIGCLFMYTLNDIEVLNARNSNQKLNPLLEKLTNARLVEDRVKAGLKLVNEFFLPHLNNNLIEIDFLPQELLSLTIKILLKIISENVTDNNAVSTTALWALRWLTASCENSSNYTVYRFTEKELDILRGFATNNKQDVVARGWAVLILSKCNYNYEKAVFAQANWIYEWAIVADGVKPQKQLPVMMPLNRPQDIVVLKYLIGSDLPIEGKRSVAIALGRLGCFVEEMIEPLLKIFHDDMAVFKERDEALVYLAFIDNFKVISQLGEEAQEPFEKDTKKYDLPGRCFLALMGIGNLKELQYRLIHSISEQSQINAYAYALAGIANSQGIEVLKSLKNHQKKQVRDAVNDALSRAKEWNANNSNQIRHNSSNSNQDRFLARQGNCIHKLKAKDSTGRWAYYFLYIEPSKEKEFMNALESTQNIDLEDYGKVVGSCYGEKPDEKLINLLKEKYGFEV</sequence>
<dbReference type="EMBL" id="JAYGHG010000001">
    <property type="protein sequence ID" value="MEA5579736.1"/>
    <property type="molecule type" value="Genomic_DNA"/>
</dbReference>
<keyword evidence="3" id="KW-1185">Reference proteome</keyword>
<name>A0ABU5UBB0_9CYAN</name>
<evidence type="ECO:0000256" key="1">
    <source>
        <dbReference type="ARBA" id="ARBA00009299"/>
    </source>
</evidence>
<dbReference type="SUPFAM" id="SSF48371">
    <property type="entry name" value="ARM repeat"/>
    <property type="match status" value="1"/>
</dbReference>
<evidence type="ECO:0008006" key="4">
    <source>
        <dbReference type="Google" id="ProtNLM"/>
    </source>
</evidence>
<protein>
    <recommendedName>
        <fullName evidence="4">HEAT repeat domain-containing protein</fullName>
    </recommendedName>
</protein>
<proteinExistence type="inferred from homology"/>
<comment type="caution">
    <text evidence="2">The sequence shown here is derived from an EMBL/GenBank/DDBJ whole genome shotgun (WGS) entry which is preliminary data.</text>
</comment>
<dbReference type="Proteomes" id="UP001302120">
    <property type="component" value="Unassembled WGS sequence"/>
</dbReference>
<organism evidence="2 3">
    <name type="scientific">Nodularia harveyana UHCC-0300</name>
    <dbReference type="NCBI Taxonomy" id="2974287"/>
    <lineage>
        <taxon>Bacteria</taxon>
        <taxon>Bacillati</taxon>
        <taxon>Cyanobacteriota</taxon>
        <taxon>Cyanophyceae</taxon>
        <taxon>Nostocales</taxon>
        <taxon>Nodulariaceae</taxon>
        <taxon>Nodularia</taxon>
    </lineage>
</organism>
<gene>
    <name evidence="2" type="ORF">VB620_00090</name>
</gene>
<accession>A0ABU5UBB0</accession>
<dbReference type="RefSeq" id="WP_323194085.1">
    <property type="nucleotide sequence ID" value="NZ_JAYGHG010000001.1"/>
</dbReference>
<evidence type="ECO:0000313" key="2">
    <source>
        <dbReference type="EMBL" id="MEA5579736.1"/>
    </source>
</evidence>
<dbReference type="InterPro" id="IPR016024">
    <property type="entry name" value="ARM-type_fold"/>
</dbReference>
<reference evidence="2 3" key="1">
    <citation type="submission" date="2023-12" db="EMBL/GenBank/DDBJ databases">
        <title>Baltic Sea Cyanobacteria.</title>
        <authorList>
            <person name="Delbaje E."/>
            <person name="Fewer D.P."/>
            <person name="Shishido T.K."/>
        </authorList>
    </citation>
    <scope>NUCLEOTIDE SEQUENCE [LARGE SCALE GENOMIC DNA]</scope>
    <source>
        <strain evidence="2 3">UHCC-0300</strain>
    </source>
</reference>
<evidence type="ECO:0000313" key="3">
    <source>
        <dbReference type="Proteomes" id="UP001302120"/>
    </source>
</evidence>
<comment type="similarity">
    <text evidence="1">Belongs to the CpcE/RpcE/PecE family.</text>
</comment>